<comment type="caution">
    <text evidence="8">The sequence shown here is derived from an EMBL/GenBank/DDBJ whole genome shotgun (WGS) entry which is preliminary data.</text>
</comment>
<name>A0ABW4CJ79_9LACO</name>
<evidence type="ECO:0000256" key="4">
    <source>
        <dbReference type="ARBA" id="ARBA00023306"/>
    </source>
</evidence>
<dbReference type="InterPro" id="IPR055219">
    <property type="entry name" value="MinC_N_1"/>
</dbReference>
<feature type="domain" description="Septum formation inhibitor MinC C-terminal" evidence="6">
    <location>
        <begin position="101"/>
        <end position="178"/>
    </location>
</feature>
<dbReference type="PANTHER" id="PTHR34108:SF1">
    <property type="entry name" value="SEPTUM SITE-DETERMINING PROTEIN MINC"/>
    <property type="match status" value="1"/>
</dbReference>
<keyword evidence="4" id="KW-0131">Cell cycle</keyword>
<reference evidence="9" key="1">
    <citation type="journal article" date="2019" name="Int. J. Syst. Evol. Microbiol.">
        <title>The Global Catalogue of Microorganisms (GCM) 10K type strain sequencing project: providing services to taxonomists for standard genome sequencing and annotation.</title>
        <authorList>
            <consortium name="The Broad Institute Genomics Platform"/>
            <consortium name="The Broad Institute Genome Sequencing Center for Infectious Disease"/>
            <person name="Wu L."/>
            <person name="Ma J."/>
        </authorList>
    </citation>
    <scope>NUCLEOTIDE SEQUENCE [LARGE SCALE GENOMIC DNA]</scope>
    <source>
        <strain evidence="9">CCM 8980</strain>
    </source>
</reference>
<evidence type="ECO:0000256" key="1">
    <source>
        <dbReference type="ARBA" id="ARBA00006291"/>
    </source>
</evidence>
<sequence length="215" mass="23034">MTLKGRKAGFELQLADGAGIAEICVALTTLLTKLAADTPEGNVDFMLETGDRQLNEAQQAEIQQVFAQFPRFAVRSVHANVAAIAPLKSQLLAHTIHLVGGILRSGQVTEMQGDVLFVGSLHTGATLKASGSIFVMGDVAGLLIAGSNGDQDAVITGNIKSAGQIRIADTVEIIEKNDYDVNTLSYINDLHILSHGKLADLEKLRPKLFRKLEDF</sequence>
<comment type="similarity">
    <text evidence="1">Belongs to the MinC family.</text>
</comment>
<dbReference type="InterPro" id="IPR005526">
    <property type="entry name" value="Septum_form_inhib_MinC_C"/>
</dbReference>
<accession>A0ABW4CJ79</accession>
<dbReference type="InterPro" id="IPR016098">
    <property type="entry name" value="CAP/MinC_C"/>
</dbReference>
<evidence type="ECO:0000256" key="5">
    <source>
        <dbReference type="ARBA" id="ARBA00046874"/>
    </source>
</evidence>
<dbReference type="Gene3D" id="2.160.20.70">
    <property type="match status" value="1"/>
</dbReference>
<keyword evidence="9" id="KW-1185">Reference proteome</keyword>
<evidence type="ECO:0000313" key="8">
    <source>
        <dbReference type="EMBL" id="MFD1430927.1"/>
    </source>
</evidence>
<evidence type="ECO:0000256" key="2">
    <source>
        <dbReference type="ARBA" id="ARBA00022618"/>
    </source>
</evidence>
<dbReference type="SUPFAM" id="SSF63848">
    <property type="entry name" value="Cell-division inhibitor MinC, C-terminal domain"/>
    <property type="match status" value="1"/>
</dbReference>
<gene>
    <name evidence="8" type="ORF">ACFQ4P_11845</name>
</gene>
<dbReference type="Pfam" id="PF22642">
    <property type="entry name" value="MinC_N_1"/>
    <property type="match status" value="1"/>
</dbReference>
<dbReference type="Pfam" id="PF03775">
    <property type="entry name" value="MinC_C"/>
    <property type="match status" value="1"/>
</dbReference>
<dbReference type="Proteomes" id="UP001597196">
    <property type="component" value="Unassembled WGS sequence"/>
</dbReference>
<dbReference type="EMBL" id="JBHTOC010000021">
    <property type="protein sequence ID" value="MFD1430927.1"/>
    <property type="molecule type" value="Genomic_DNA"/>
</dbReference>
<evidence type="ECO:0000256" key="3">
    <source>
        <dbReference type="ARBA" id="ARBA00023210"/>
    </source>
</evidence>
<dbReference type="RefSeq" id="WP_225877941.1">
    <property type="nucleotide sequence ID" value="NZ_BOLQ01000015.1"/>
</dbReference>
<dbReference type="InterPro" id="IPR013033">
    <property type="entry name" value="MinC"/>
</dbReference>
<keyword evidence="2" id="KW-0132">Cell division</keyword>
<evidence type="ECO:0000259" key="6">
    <source>
        <dbReference type="Pfam" id="PF03775"/>
    </source>
</evidence>
<dbReference type="InterPro" id="IPR036145">
    <property type="entry name" value="MinC_C_sf"/>
</dbReference>
<evidence type="ECO:0000259" key="7">
    <source>
        <dbReference type="Pfam" id="PF22642"/>
    </source>
</evidence>
<comment type="subunit">
    <text evidence="5">Interacts with MinD and FtsZ.</text>
</comment>
<proteinExistence type="inferred from homology"/>
<feature type="domain" description="Septum site-determining protein MinC N-terminal" evidence="7">
    <location>
        <begin position="2"/>
        <end position="77"/>
    </location>
</feature>
<keyword evidence="3" id="KW-0717">Septation</keyword>
<dbReference type="PANTHER" id="PTHR34108">
    <property type="entry name" value="SEPTUM SITE-DETERMINING PROTEIN MINC"/>
    <property type="match status" value="1"/>
</dbReference>
<dbReference type="Gene3D" id="3.30.160.540">
    <property type="match status" value="1"/>
</dbReference>
<protein>
    <submittedName>
        <fullName evidence="8">Septum site-determining protein MinC</fullName>
    </submittedName>
</protein>
<organism evidence="8 9">
    <name type="scientific">Lacticaseibacillus mingshuiensis</name>
    <dbReference type="NCBI Taxonomy" id="2799574"/>
    <lineage>
        <taxon>Bacteria</taxon>
        <taxon>Bacillati</taxon>
        <taxon>Bacillota</taxon>
        <taxon>Bacilli</taxon>
        <taxon>Lactobacillales</taxon>
        <taxon>Lactobacillaceae</taxon>
        <taxon>Lacticaseibacillus</taxon>
    </lineage>
</organism>
<evidence type="ECO:0000313" key="9">
    <source>
        <dbReference type="Proteomes" id="UP001597196"/>
    </source>
</evidence>